<dbReference type="Pfam" id="PF00355">
    <property type="entry name" value="Rieske"/>
    <property type="match status" value="1"/>
</dbReference>
<keyword evidence="3" id="KW-0408">Iron</keyword>
<feature type="domain" description="Rieske" evidence="5">
    <location>
        <begin position="4"/>
        <end position="105"/>
    </location>
</feature>
<dbReference type="CDD" id="cd03528">
    <property type="entry name" value="Rieske_RO_ferredoxin"/>
    <property type="match status" value="1"/>
</dbReference>
<dbReference type="RefSeq" id="WP_252672512.1">
    <property type="nucleotide sequence ID" value="NZ_CP099547.1"/>
</dbReference>
<name>A0ABY5AF69_9ACTO</name>
<dbReference type="PANTHER" id="PTHR21496">
    <property type="entry name" value="FERREDOXIN-RELATED"/>
    <property type="match status" value="1"/>
</dbReference>
<dbReference type="InterPro" id="IPR036922">
    <property type="entry name" value="Rieske_2Fe-2S_sf"/>
</dbReference>
<gene>
    <name evidence="6" type="ORF">NG665_04700</name>
</gene>
<dbReference type="PROSITE" id="PS51296">
    <property type="entry name" value="RIESKE"/>
    <property type="match status" value="1"/>
</dbReference>
<organism evidence="6 7">
    <name type="scientific">Arcanobacterium pinnipediorum</name>
    <dbReference type="NCBI Taxonomy" id="1503041"/>
    <lineage>
        <taxon>Bacteria</taxon>
        <taxon>Bacillati</taxon>
        <taxon>Actinomycetota</taxon>
        <taxon>Actinomycetes</taxon>
        <taxon>Actinomycetales</taxon>
        <taxon>Actinomycetaceae</taxon>
        <taxon>Arcanobacterium</taxon>
    </lineage>
</organism>
<protein>
    <submittedName>
        <fullName evidence="6">Non-heme iron oxygenase ferredoxin subunit</fullName>
    </submittedName>
</protein>
<sequence>MSEYRVCSTTDVAAGSVQGFDLHIADDQELSVAIIQSDQGNWFATHNQCTHGRVKLSDGWVEDQTIECSRHGAVFDLQSGDVISLPATRKLTTYPVRIDGDNVYITV</sequence>
<dbReference type="PANTHER" id="PTHR21496:SF23">
    <property type="entry name" value="3-PHENYLPROPIONATE_CINNAMIC ACID DIOXYGENASE FERREDOXIN SUBUNIT"/>
    <property type="match status" value="1"/>
</dbReference>
<keyword evidence="4" id="KW-0411">Iron-sulfur</keyword>
<evidence type="ECO:0000313" key="7">
    <source>
        <dbReference type="Proteomes" id="UP001056109"/>
    </source>
</evidence>
<evidence type="ECO:0000259" key="5">
    <source>
        <dbReference type="PROSITE" id="PS51296"/>
    </source>
</evidence>
<dbReference type="EMBL" id="CP099547">
    <property type="protein sequence ID" value="USR78697.1"/>
    <property type="molecule type" value="Genomic_DNA"/>
</dbReference>
<evidence type="ECO:0000313" key="6">
    <source>
        <dbReference type="EMBL" id="USR78697.1"/>
    </source>
</evidence>
<reference evidence="6" key="1">
    <citation type="submission" date="2022-06" db="EMBL/GenBank/DDBJ databases">
        <title>Complete Genome Sequence of Arcanobacterium pinnipediorum strain DSM 28752 isolated from a harbour seal.</title>
        <authorList>
            <person name="Borowiak M."/>
            <person name="Kreitlow A."/>
            <person name="Alssahen M."/>
            <person name="Malorny B."/>
            <person name="Laemmler C."/>
            <person name="Prenger-Berninghoff E."/>
            <person name="Siebert U."/>
            <person name="Ploetz M."/>
            <person name="Abdulmawjood A."/>
        </authorList>
    </citation>
    <scope>NUCLEOTIDE SEQUENCE</scope>
    <source>
        <strain evidence="6">DSM 28752</strain>
    </source>
</reference>
<accession>A0ABY5AF69</accession>
<dbReference type="Proteomes" id="UP001056109">
    <property type="component" value="Chromosome"/>
</dbReference>
<dbReference type="SUPFAM" id="SSF50022">
    <property type="entry name" value="ISP domain"/>
    <property type="match status" value="1"/>
</dbReference>
<keyword evidence="2" id="KW-0479">Metal-binding</keyword>
<keyword evidence="7" id="KW-1185">Reference proteome</keyword>
<keyword evidence="1" id="KW-0001">2Fe-2S</keyword>
<evidence type="ECO:0000256" key="4">
    <source>
        <dbReference type="ARBA" id="ARBA00023014"/>
    </source>
</evidence>
<evidence type="ECO:0000256" key="1">
    <source>
        <dbReference type="ARBA" id="ARBA00022714"/>
    </source>
</evidence>
<evidence type="ECO:0000256" key="2">
    <source>
        <dbReference type="ARBA" id="ARBA00022723"/>
    </source>
</evidence>
<dbReference type="InterPro" id="IPR017941">
    <property type="entry name" value="Rieske_2Fe-2S"/>
</dbReference>
<dbReference type="Gene3D" id="2.102.10.10">
    <property type="entry name" value="Rieske [2Fe-2S] iron-sulphur domain"/>
    <property type="match status" value="1"/>
</dbReference>
<evidence type="ECO:0000256" key="3">
    <source>
        <dbReference type="ARBA" id="ARBA00023004"/>
    </source>
</evidence>
<proteinExistence type="predicted"/>